<dbReference type="InterPro" id="IPR006411">
    <property type="entry name" value="Fruct_bisP_bact"/>
</dbReference>
<dbReference type="InterPro" id="IPR000771">
    <property type="entry name" value="FBA_II"/>
</dbReference>
<dbReference type="PANTHER" id="PTHR30559">
    <property type="entry name" value="FRUCTOSE-BISPHOSPHATE ALDOLASE CLASS 2"/>
    <property type="match status" value="1"/>
</dbReference>
<evidence type="ECO:0000256" key="8">
    <source>
        <dbReference type="ARBA" id="ARBA00023239"/>
    </source>
</evidence>
<accession>D5G5V7</accession>
<dbReference type="HOGENOM" id="CLU_2361260_0_0_1"/>
<dbReference type="GO" id="GO:0005829">
    <property type="term" value="C:cytosol"/>
    <property type="evidence" value="ECO:0007669"/>
    <property type="project" value="TreeGrafter"/>
</dbReference>
<evidence type="ECO:0000256" key="3">
    <source>
        <dbReference type="ARBA" id="ARBA00005812"/>
    </source>
</evidence>
<evidence type="ECO:0000256" key="5">
    <source>
        <dbReference type="ARBA" id="ARBA00022723"/>
    </source>
</evidence>
<reference evidence="10 11" key="1">
    <citation type="journal article" date="2010" name="Nature">
        <title>Perigord black truffle genome uncovers evolutionary origins and mechanisms of symbiosis.</title>
        <authorList>
            <person name="Martin F."/>
            <person name="Kohler A."/>
            <person name="Murat C."/>
            <person name="Balestrini R."/>
            <person name="Coutinho P.M."/>
            <person name="Jaillon O."/>
            <person name="Montanini B."/>
            <person name="Morin E."/>
            <person name="Noel B."/>
            <person name="Percudani R."/>
            <person name="Porcel B."/>
            <person name="Rubini A."/>
            <person name="Amicucci A."/>
            <person name="Amselem J."/>
            <person name="Anthouard V."/>
            <person name="Arcioni S."/>
            <person name="Artiguenave F."/>
            <person name="Aury J.M."/>
            <person name="Ballario P."/>
            <person name="Bolchi A."/>
            <person name="Brenna A."/>
            <person name="Brun A."/>
            <person name="Buee M."/>
            <person name="Cantarel B."/>
            <person name="Chevalier G."/>
            <person name="Couloux A."/>
            <person name="Da Silva C."/>
            <person name="Denoeud F."/>
            <person name="Duplessis S."/>
            <person name="Ghignone S."/>
            <person name="Hilselberger B."/>
            <person name="Iotti M."/>
            <person name="Marcais B."/>
            <person name="Mello A."/>
            <person name="Miranda M."/>
            <person name="Pacioni G."/>
            <person name="Quesneville H."/>
            <person name="Riccioni C."/>
            <person name="Ruotolo R."/>
            <person name="Splivallo R."/>
            <person name="Stocchi V."/>
            <person name="Tisserant E."/>
            <person name="Viscomi A.R."/>
            <person name="Zambonelli A."/>
            <person name="Zampieri E."/>
            <person name="Henrissat B."/>
            <person name="Lebrun M.H."/>
            <person name="Paolocci F."/>
            <person name="Bonfante P."/>
            <person name="Ottonello S."/>
            <person name="Wincker P."/>
        </authorList>
    </citation>
    <scope>NUCLEOTIDE SEQUENCE [LARGE SCALE GENOMIC DNA]</scope>
    <source>
        <strain evidence="10 11">Mel28</strain>
    </source>
</reference>
<dbReference type="GO" id="GO:0008270">
    <property type="term" value="F:zinc ion binding"/>
    <property type="evidence" value="ECO:0007669"/>
    <property type="project" value="UniProtKB-UniRule"/>
</dbReference>
<dbReference type="EC" id="4.1.2.13" evidence="4 9"/>
<dbReference type="GO" id="GO:0004332">
    <property type="term" value="F:fructose-bisphosphate aldolase activity"/>
    <property type="evidence" value="ECO:0007669"/>
    <property type="project" value="UniProtKB-EC"/>
</dbReference>
<dbReference type="Pfam" id="PF01116">
    <property type="entry name" value="F_bP_aldolase"/>
    <property type="match status" value="1"/>
</dbReference>
<evidence type="ECO:0000256" key="1">
    <source>
        <dbReference type="ARBA" id="ARBA00000441"/>
    </source>
</evidence>
<comment type="catalytic activity">
    <reaction evidence="1 9">
        <text>beta-D-fructose 1,6-bisphosphate = D-glyceraldehyde 3-phosphate + dihydroxyacetone phosphate</text>
        <dbReference type="Rhea" id="RHEA:14729"/>
        <dbReference type="ChEBI" id="CHEBI:32966"/>
        <dbReference type="ChEBI" id="CHEBI:57642"/>
        <dbReference type="ChEBI" id="CHEBI:59776"/>
        <dbReference type="EC" id="4.1.2.13"/>
    </reaction>
</comment>
<dbReference type="EMBL" id="FN430002">
    <property type="protein sequence ID" value="CAZ79900.1"/>
    <property type="molecule type" value="Genomic_DNA"/>
</dbReference>
<dbReference type="OMA" id="PRWIREY"/>
<dbReference type="UniPathway" id="UPA00109">
    <property type="reaction ID" value="UER00183"/>
</dbReference>
<evidence type="ECO:0000256" key="7">
    <source>
        <dbReference type="ARBA" id="ARBA00023152"/>
    </source>
</evidence>
<gene>
    <name evidence="10" type="ORF">GSTUM_00001594001</name>
</gene>
<dbReference type="KEGG" id="tml:GSTUM_00001594001"/>
<comment type="pathway">
    <text evidence="2 9">Carbohydrate degradation; glycolysis; D-glyceraldehyde 3-phosphate and glycerone phosphate from D-glucose: step 4/4.</text>
</comment>
<dbReference type="InParanoid" id="D5G5V7"/>
<dbReference type="STRING" id="656061.D5G5V7"/>
<evidence type="ECO:0000313" key="11">
    <source>
        <dbReference type="Proteomes" id="UP000006911"/>
    </source>
</evidence>
<comment type="function">
    <text evidence="9">Catalyzes the aldol condensation of dihydroxyacetone phosphate (DHAP or glycerone-phosphate) with glyceraldehyde 3-phosphate (G3P) to form fructose 1,6-bisphosphate (FBP) in gluconeogenesis and the reverse reaction in glycolysis.</text>
</comment>
<dbReference type="PANTHER" id="PTHR30559:SF0">
    <property type="entry name" value="FRUCTOSE-BISPHOSPHATE ALDOLASE"/>
    <property type="match status" value="1"/>
</dbReference>
<comment type="similarity">
    <text evidence="3 9">Belongs to the class II fructose-bisphosphate aldolase family.</text>
</comment>
<dbReference type="SUPFAM" id="SSF51569">
    <property type="entry name" value="Aldolase"/>
    <property type="match status" value="1"/>
</dbReference>
<keyword evidence="7 9" id="KW-0324">Glycolysis</keyword>
<dbReference type="RefSeq" id="XP_002835743.1">
    <property type="nucleotide sequence ID" value="XM_002835697.1"/>
</dbReference>
<dbReference type="eggNOG" id="KOG4153">
    <property type="taxonomic scope" value="Eukaryota"/>
</dbReference>
<dbReference type="GO" id="GO:0006094">
    <property type="term" value="P:gluconeogenesis"/>
    <property type="evidence" value="ECO:0007669"/>
    <property type="project" value="TreeGrafter"/>
</dbReference>
<dbReference type="AlphaFoldDB" id="D5G5V7"/>
<proteinExistence type="inferred from homology"/>
<keyword evidence="8 9" id="KW-0456">Lyase</keyword>
<keyword evidence="5 9" id="KW-0479">Metal-binding</keyword>
<protein>
    <recommendedName>
        <fullName evidence="4 9">Fructose-bisphosphate aldolase</fullName>
        <shortName evidence="9">FBP aldolase</shortName>
        <ecNumber evidence="4 9">4.1.2.13</ecNumber>
    </recommendedName>
</protein>
<evidence type="ECO:0000256" key="9">
    <source>
        <dbReference type="RuleBase" id="RU366023"/>
    </source>
</evidence>
<keyword evidence="11" id="KW-1185">Reference proteome</keyword>
<evidence type="ECO:0000256" key="2">
    <source>
        <dbReference type="ARBA" id="ARBA00004714"/>
    </source>
</evidence>
<dbReference type="Proteomes" id="UP000006911">
    <property type="component" value="Unassembled WGS sequence"/>
</dbReference>
<evidence type="ECO:0000313" key="10">
    <source>
        <dbReference type="EMBL" id="CAZ79900.1"/>
    </source>
</evidence>
<evidence type="ECO:0000256" key="6">
    <source>
        <dbReference type="ARBA" id="ARBA00022833"/>
    </source>
</evidence>
<dbReference type="InterPro" id="IPR013785">
    <property type="entry name" value="Aldolase_TIM"/>
</dbReference>
<keyword evidence="6 9" id="KW-0862">Zinc</keyword>
<comment type="cofactor">
    <cofactor evidence="9">
        <name>Zn(2+)</name>
        <dbReference type="ChEBI" id="CHEBI:29105"/>
    </cofactor>
    <text evidence="9">Binds 2 Zn(2+) ions per subunit. One is catalytic and the other provides a structural contribution.</text>
</comment>
<organism evidence="10 11">
    <name type="scientific">Tuber melanosporum (strain Mel28)</name>
    <name type="common">Perigord black truffle</name>
    <dbReference type="NCBI Taxonomy" id="656061"/>
    <lineage>
        <taxon>Eukaryota</taxon>
        <taxon>Fungi</taxon>
        <taxon>Dikarya</taxon>
        <taxon>Ascomycota</taxon>
        <taxon>Pezizomycotina</taxon>
        <taxon>Pezizomycetes</taxon>
        <taxon>Pezizales</taxon>
        <taxon>Tuberaceae</taxon>
        <taxon>Tuber</taxon>
    </lineage>
</organism>
<sequence>MGRTSDYFGLPRWIREYDIKAGFETAIGHGVVKVILDTDLQYAHLTGIRDFVLSKKDYIMQQVEILRSRVWVREGEKTMSTRVKEVLHDFNTANQL</sequence>
<dbReference type="GO" id="GO:0006096">
    <property type="term" value="P:glycolytic process"/>
    <property type="evidence" value="ECO:0007669"/>
    <property type="project" value="UniProtKB-UniPathway"/>
</dbReference>
<dbReference type="GeneID" id="9187578"/>
<name>D5G5V7_TUBMM</name>
<dbReference type="Gene3D" id="3.20.20.70">
    <property type="entry name" value="Aldolase class I"/>
    <property type="match status" value="1"/>
</dbReference>
<evidence type="ECO:0000256" key="4">
    <source>
        <dbReference type="ARBA" id="ARBA00013068"/>
    </source>
</evidence>